<evidence type="ECO:0000313" key="2">
    <source>
        <dbReference type="Proteomes" id="UP000324222"/>
    </source>
</evidence>
<keyword evidence="2" id="KW-1185">Reference proteome</keyword>
<proteinExistence type="predicted"/>
<evidence type="ECO:0000313" key="1">
    <source>
        <dbReference type="EMBL" id="MPC58245.1"/>
    </source>
</evidence>
<protein>
    <submittedName>
        <fullName evidence="1">Uncharacterized protein</fullName>
    </submittedName>
</protein>
<gene>
    <name evidence="1" type="ORF">E2C01_052241</name>
</gene>
<dbReference type="AlphaFoldDB" id="A0A5B7GLE4"/>
<accession>A0A5B7GLE4</accession>
<organism evidence="1 2">
    <name type="scientific">Portunus trituberculatus</name>
    <name type="common">Swimming crab</name>
    <name type="synonym">Neptunus trituberculatus</name>
    <dbReference type="NCBI Taxonomy" id="210409"/>
    <lineage>
        <taxon>Eukaryota</taxon>
        <taxon>Metazoa</taxon>
        <taxon>Ecdysozoa</taxon>
        <taxon>Arthropoda</taxon>
        <taxon>Crustacea</taxon>
        <taxon>Multicrustacea</taxon>
        <taxon>Malacostraca</taxon>
        <taxon>Eumalacostraca</taxon>
        <taxon>Eucarida</taxon>
        <taxon>Decapoda</taxon>
        <taxon>Pleocyemata</taxon>
        <taxon>Brachyura</taxon>
        <taxon>Eubrachyura</taxon>
        <taxon>Portunoidea</taxon>
        <taxon>Portunidae</taxon>
        <taxon>Portuninae</taxon>
        <taxon>Portunus</taxon>
    </lineage>
</organism>
<comment type="caution">
    <text evidence="1">The sequence shown here is derived from an EMBL/GenBank/DDBJ whole genome shotgun (WGS) entry which is preliminary data.</text>
</comment>
<dbReference type="EMBL" id="VSRR010015495">
    <property type="protein sequence ID" value="MPC58245.1"/>
    <property type="molecule type" value="Genomic_DNA"/>
</dbReference>
<reference evidence="1 2" key="1">
    <citation type="submission" date="2019-05" db="EMBL/GenBank/DDBJ databases">
        <title>Another draft genome of Portunus trituberculatus and its Hox gene families provides insights of decapod evolution.</title>
        <authorList>
            <person name="Jeong J.-H."/>
            <person name="Song I."/>
            <person name="Kim S."/>
            <person name="Choi T."/>
            <person name="Kim D."/>
            <person name="Ryu S."/>
            <person name="Kim W."/>
        </authorList>
    </citation>
    <scope>NUCLEOTIDE SEQUENCE [LARGE SCALE GENOMIC DNA]</scope>
    <source>
        <tissue evidence="1">Muscle</tissue>
    </source>
</reference>
<name>A0A5B7GLE4_PORTR</name>
<dbReference type="Proteomes" id="UP000324222">
    <property type="component" value="Unassembled WGS sequence"/>
</dbReference>
<sequence length="212" mass="23366">MTLCPMRPRFSIETVDGNRGSKDSTEPNVISHIQVPTNQDNLSVMEIGAVILTPSLSAICVFHISPYHERIRVLHCLLNIPRVKRVTTSTPIHISTPIASHSQGGLIGPENIQPLVSIPLKIFLAQLNLTVPLVKGEKRLLHWAVACVPKVVYAVAIGSYTNLPKESRSREGQVESLVLIAQHLVDCLYICKGRFLIGKLLSKDHQVGLIFC</sequence>